<keyword evidence="5" id="KW-0862">Zinc</keyword>
<dbReference type="Gene3D" id="3.40.390.10">
    <property type="entry name" value="Collagenase (Catalytic Domain)"/>
    <property type="match status" value="1"/>
</dbReference>
<dbReference type="AlphaFoldDB" id="A0A6C0HE27"/>
<evidence type="ECO:0000256" key="5">
    <source>
        <dbReference type="ARBA" id="ARBA00022833"/>
    </source>
</evidence>
<keyword evidence="8" id="KW-0472">Membrane</keyword>
<feature type="domain" description="Peptidase M13 N-terminal" evidence="10">
    <location>
        <begin position="80"/>
        <end position="472"/>
    </location>
</feature>
<keyword evidence="4" id="KW-0378">Hydrolase</keyword>
<feature type="domain" description="Peptidase M13 C-terminal" evidence="9">
    <location>
        <begin position="533"/>
        <end position="730"/>
    </location>
</feature>
<feature type="transmembrane region" description="Helical" evidence="8">
    <location>
        <begin position="661"/>
        <end position="678"/>
    </location>
</feature>
<feature type="compositionally biased region" description="Basic residues" evidence="7">
    <location>
        <begin position="1"/>
        <end position="21"/>
    </location>
</feature>
<organism evidence="11">
    <name type="scientific">viral metagenome</name>
    <dbReference type="NCBI Taxonomy" id="1070528"/>
    <lineage>
        <taxon>unclassified sequences</taxon>
        <taxon>metagenomes</taxon>
        <taxon>organismal metagenomes</taxon>
    </lineage>
</organism>
<evidence type="ECO:0000256" key="7">
    <source>
        <dbReference type="SAM" id="MobiDB-lite"/>
    </source>
</evidence>
<keyword evidence="8" id="KW-0812">Transmembrane</keyword>
<evidence type="ECO:0000256" key="1">
    <source>
        <dbReference type="ARBA" id="ARBA00001947"/>
    </source>
</evidence>
<evidence type="ECO:0000256" key="8">
    <source>
        <dbReference type="SAM" id="Phobius"/>
    </source>
</evidence>
<dbReference type="InterPro" id="IPR042089">
    <property type="entry name" value="Peptidase_M13_dom_2"/>
</dbReference>
<keyword evidence="3" id="KW-0479">Metal-binding</keyword>
<keyword evidence="8" id="KW-1133">Transmembrane helix</keyword>
<dbReference type="GO" id="GO:0016485">
    <property type="term" value="P:protein processing"/>
    <property type="evidence" value="ECO:0007669"/>
    <property type="project" value="TreeGrafter"/>
</dbReference>
<dbReference type="PROSITE" id="PS51885">
    <property type="entry name" value="NEPRILYSIN"/>
    <property type="match status" value="1"/>
</dbReference>
<accession>A0A6C0HE27</accession>
<evidence type="ECO:0000256" key="3">
    <source>
        <dbReference type="ARBA" id="ARBA00022723"/>
    </source>
</evidence>
<dbReference type="Pfam" id="PF01431">
    <property type="entry name" value="Peptidase_M13"/>
    <property type="match status" value="1"/>
</dbReference>
<protein>
    <recommendedName>
        <fullName evidence="12">Peptidase M13 C-terminal domain-containing protein</fullName>
    </recommendedName>
</protein>
<evidence type="ECO:0000259" key="10">
    <source>
        <dbReference type="Pfam" id="PF05649"/>
    </source>
</evidence>
<reference evidence="11" key="1">
    <citation type="journal article" date="2020" name="Nature">
        <title>Giant virus diversity and host interactions through global metagenomics.</title>
        <authorList>
            <person name="Schulz F."/>
            <person name="Roux S."/>
            <person name="Paez-Espino D."/>
            <person name="Jungbluth S."/>
            <person name="Walsh D.A."/>
            <person name="Denef V.J."/>
            <person name="McMahon K.D."/>
            <person name="Konstantinidis K.T."/>
            <person name="Eloe-Fadrosh E.A."/>
            <person name="Kyrpides N.C."/>
            <person name="Woyke T."/>
        </authorList>
    </citation>
    <scope>NUCLEOTIDE SEQUENCE</scope>
    <source>
        <strain evidence="11">GVMAG-M-3300023179-91</strain>
    </source>
</reference>
<evidence type="ECO:0000313" key="11">
    <source>
        <dbReference type="EMBL" id="QHT78436.1"/>
    </source>
</evidence>
<dbReference type="EMBL" id="MN739931">
    <property type="protein sequence ID" value="QHT78436.1"/>
    <property type="molecule type" value="Genomic_DNA"/>
</dbReference>
<evidence type="ECO:0000259" key="9">
    <source>
        <dbReference type="Pfam" id="PF01431"/>
    </source>
</evidence>
<evidence type="ECO:0008006" key="12">
    <source>
        <dbReference type="Google" id="ProtNLM"/>
    </source>
</evidence>
<dbReference type="InterPro" id="IPR018497">
    <property type="entry name" value="Peptidase_M13_C"/>
</dbReference>
<evidence type="ECO:0000256" key="4">
    <source>
        <dbReference type="ARBA" id="ARBA00022801"/>
    </source>
</evidence>
<dbReference type="CDD" id="cd08662">
    <property type="entry name" value="M13"/>
    <property type="match status" value="1"/>
</dbReference>
<dbReference type="GO" id="GO:0046872">
    <property type="term" value="F:metal ion binding"/>
    <property type="evidence" value="ECO:0007669"/>
    <property type="project" value="UniProtKB-KW"/>
</dbReference>
<keyword evidence="2" id="KW-0645">Protease</keyword>
<evidence type="ECO:0000256" key="2">
    <source>
        <dbReference type="ARBA" id="ARBA00022670"/>
    </source>
</evidence>
<dbReference type="GO" id="GO:0004222">
    <property type="term" value="F:metalloendopeptidase activity"/>
    <property type="evidence" value="ECO:0007669"/>
    <property type="project" value="InterPro"/>
</dbReference>
<sequence length="736" mass="88240">MKHTRKLRHHNNRTKRNKHTKDKTEKLREQCKTLAVRVLPSFEDELEKTPIYQSAKKIASVEKELVKRFKTPFTPSKILPNDDFYTYINYRWLKNTRQEIDNVQNQEIYFVQIDDFRLLQDKVYKELIEIVKNYIKTHKTREAKLLKNVYTSLLKLDSRPLKTHIEKMTKDYDYYVAKDNLWEYMAKINQNEIVNWACPINWKVMPDEKDSTIFRNYISFPQLSLYDYLLYLEDSPADKPSERSYRKIVKRRYLQYIKEIFDSCLGKDHGLKPEDVFDVEYEILIAMGCNSIKKDSVDFYNIVKREEALEKYGFDWEQFAHFLGYKKTPDFFICDSLNYLLCMSELLKENWKTPKWKSFWFYIYLRQMIRFDNKLRPLYYDFNGKFLHGQPNIVPGAIYPIIGLSLTFNTLLTNEYVKRNYDENKVQYVRNMGKDLITVFKRIIGRNTWLSPKTKKYALLKLEHLKLEIAQPRDLRYDPLLDYSHDDAWGNLEKICFWKTKKYVGLEGKDVIDIPLMDWNTFKLIGKQAYIVNAFYTPTENSIYIPLAYLQKPFIDLDERGIEYNLAHVGYTLTHEMSHSLDETGSKYDHNGNLHNWWTKEDKIKYKRIIKDIIKQYEVFAAYDKIEFDAEIGIGEDMADISGLAICEEYLRDFQMKNSDIVPIASLSFQAFFVYFAFQQRQHVYKKAFEAQLKTNPHPMDKYRTNVPLSRMELFRSLYNVKKGDKMWWHSTSTIW</sequence>
<dbReference type="PANTHER" id="PTHR11733:SF133">
    <property type="entry name" value="PHOSPHATE-REGULATING NEUTRAL ENDOPEPTIDASE PHEX"/>
    <property type="match status" value="1"/>
</dbReference>
<dbReference type="InterPro" id="IPR008753">
    <property type="entry name" value="Peptidase_M13_N"/>
</dbReference>
<comment type="cofactor">
    <cofactor evidence="1">
        <name>Zn(2+)</name>
        <dbReference type="ChEBI" id="CHEBI:29105"/>
    </cofactor>
</comment>
<evidence type="ECO:0000256" key="6">
    <source>
        <dbReference type="ARBA" id="ARBA00023049"/>
    </source>
</evidence>
<dbReference type="Pfam" id="PF05649">
    <property type="entry name" value="Peptidase_M13_N"/>
    <property type="match status" value="1"/>
</dbReference>
<dbReference type="InterPro" id="IPR000718">
    <property type="entry name" value="Peptidase_M13"/>
</dbReference>
<feature type="region of interest" description="Disordered" evidence="7">
    <location>
        <begin position="1"/>
        <end position="26"/>
    </location>
</feature>
<keyword evidence="6" id="KW-0482">Metalloprotease</keyword>
<dbReference type="InterPro" id="IPR024079">
    <property type="entry name" value="MetalloPept_cat_dom_sf"/>
</dbReference>
<dbReference type="PANTHER" id="PTHR11733">
    <property type="entry name" value="ZINC METALLOPROTEASE FAMILY M13 NEPRILYSIN-RELATED"/>
    <property type="match status" value="1"/>
</dbReference>
<dbReference type="Gene3D" id="1.10.1380.10">
    <property type="entry name" value="Neutral endopeptidase , domain2"/>
    <property type="match status" value="1"/>
</dbReference>
<dbReference type="GO" id="GO:0005886">
    <property type="term" value="C:plasma membrane"/>
    <property type="evidence" value="ECO:0007669"/>
    <property type="project" value="TreeGrafter"/>
</dbReference>
<name>A0A6C0HE27_9ZZZZ</name>
<dbReference type="SUPFAM" id="SSF55486">
    <property type="entry name" value="Metalloproteases ('zincins'), catalytic domain"/>
    <property type="match status" value="1"/>
</dbReference>
<proteinExistence type="predicted"/>